<dbReference type="PROSITE" id="PS50240">
    <property type="entry name" value="TRYPSIN_DOM"/>
    <property type="match status" value="1"/>
</dbReference>
<dbReference type="PROSITE" id="PS00134">
    <property type="entry name" value="TRYPSIN_HIS"/>
    <property type="match status" value="1"/>
</dbReference>
<dbReference type="Proteomes" id="UP001177023">
    <property type="component" value="Unassembled WGS sequence"/>
</dbReference>
<evidence type="ECO:0000313" key="5">
    <source>
        <dbReference type="Proteomes" id="UP001177023"/>
    </source>
</evidence>
<organism evidence="4 5">
    <name type="scientific">Mesorhabditis spiculigera</name>
    <dbReference type="NCBI Taxonomy" id="96644"/>
    <lineage>
        <taxon>Eukaryota</taxon>
        <taxon>Metazoa</taxon>
        <taxon>Ecdysozoa</taxon>
        <taxon>Nematoda</taxon>
        <taxon>Chromadorea</taxon>
        <taxon>Rhabditida</taxon>
        <taxon>Rhabditina</taxon>
        <taxon>Rhabditomorpha</taxon>
        <taxon>Rhabditoidea</taxon>
        <taxon>Rhabditidae</taxon>
        <taxon>Mesorhabditinae</taxon>
        <taxon>Mesorhabditis</taxon>
    </lineage>
</organism>
<sequence>MIKGSSDANDDANFGDGEIDRNMKIMNGQARQIRDYPYMVSIQRPNPRAPNVSSQAHHCGGSLIGLEWVLSAAHCFFHPNGKREDASLWRVMVGSTFWKLGGPNDTLGQTRFIKEVHIAPNYELEGDEDVALVRLESPVTLNANVHPIELWTKIEHSQMQKVEINGWGRVNSTSNRNSQKLLGYQTRIMKPREGEPECEYRKIYCFRANLNGSRSSDCQGDSGGPIAAKLTKQGVERWVQVSMVNYGMACDPGYPPRETQGMQ</sequence>
<dbReference type="InterPro" id="IPR001314">
    <property type="entry name" value="Peptidase_S1A"/>
</dbReference>
<dbReference type="InterPro" id="IPR001254">
    <property type="entry name" value="Trypsin_dom"/>
</dbReference>
<dbReference type="FunFam" id="2.40.10.10:FF:000068">
    <property type="entry name" value="transmembrane protease serine 2"/>
    <property type="match status" value="1"/>
</dbReference>
<evidence type="ECO:0000259" key="3">
    <source>
        <dbReference type="PROSITE" id="PS50240"/>
    </source>
</evidence>
<dbReference type="SUPFAM" id="SSF50494">
    <property type="entry name" value="Trypsin-like serine proteases"/>
    <property type="match status" value="1"/>
</dbReference>
<dbReference type="Gene3D" id="2.40.10.10">
    <property type="entry name" value="Trypsin-like serine proteases"/>
    <property type="match status" value="1"/>
</dbReference>
<comment type="caution">
    <text evidence="4">The sequence shown here is derived from an EMBL/GenBank/DDBJ whole genome shotgun (WGS) entry which is preliminary data.</text>
</comment>
<accession>A0AA36FR55</accession>
<dbReference type="GO" id="GO:0004252">
    <property type="term" value="F:serine-type endopeptidase activity"/>
    <property type="evidence" value="ECO:0007669"/>
    <property type="project" value="InterPro"/>
</dbReference>
<dbReference type="InterPro" id="IPR043504">
    <property type="entry name" value="Peptidase_S1_PA_chymotrypsin"/>
</dbReference>
<proteinExistence type="inferred from homology"/>
<name>A0AA36FR55_9BILA</name>
<evidence type="ECO:0000256" key="1">
    <source>
        <dbReference type="ARBA" id="ARBA00023157"/>
    </source>
</evidence>
<dbReference type="AlphaFoldDB" id="A0AA36FR55"/>
<protein>
    <recommendedName>
        <fullName evidence="3">Peptidase S1 domain-containing protein</fullName>
    </recommendedName>
</protein>
<evidence type="ECO:0000256" key="2">
    <source>
        <dbReference type="ARBA" id="ARBA00024195"/>
    </source>
</evidence>
<feature type="domain" description="Peptidase S1" evidence="3">
    <location>
        <begin position="25"/>
        <end position="254"/>
    </location>
</feature>
<dbReference type="PRINTS" id="PR00722">
    <property type="entry name" value="CHYMOTRYPSIN"/>
</dbReference>
<dbReference type="InterPro" id="IPR018114">
    <property type="entry name" value="TRYPSIN_HIS"/>
</dbReference>
<comment type="similarity">
    <text evidence="2">Belongs to the peptidase S1 family. CLIP subfamily.</text>
</comment>
<dbReference type="PANTHER" id="PTHR24256">
    <property type="entry name" value="TRYPTASE-RELATED"/>
    <property type="match status" value="1"/>
</dbReference>
<dbReference type="InterPro" id="IPR009003">
    <property type="entry name" value="Peptidase_S1_PA"/>
</dbReference>
<keyword evidence="1" id="KW-1015">Disulfide bond</keyword>
<reference evidence="4" key="1">
    <citation type="submission" date="2023-06" db="EMBL/GenBank/DDBJ databases">
        <authorList>
            <person name="Delattre M."/>
        </authorList>
    </citation>
    <scope>NUCLEOTIDE SEQUENCE</scope>
    <source>
        <strain evidence="4">AF72</strain>
    </source>
</reference>
<dbReference type="SMART" id="SM00020">
    <property type="entry name" value="Tryp_SPc"/>
    <property type="match status" value="1"/>
</dbReference>
<dbReference type="Pfam" id="PF00089">
    <property type="entry name" value="Trypsin"/>
    <property type="match status" value="1"/>
</dbReference>
<keyword evidence="5" id="KW-1185">Reference proteome</keyword>
<gene>
    <name evidence="4" type="ORF">MSPICULIGERA_LOCUS1068</name>
</gene>
<dbReference type="EMBL" id="CATQJA010000266">
    <property type="protein sequence ID" value="CAJ0558736.1"/>
    <property type="molecule type" value="Genomic_DNA"/>
</dbReference>
<dbReference type="InterPro" id="IPR051487">
    <property type="entry name" value="Ser/Thr_Proteases_Immune/Dev"/>
</dbReference>
<evidence type="ECO:0000313" key="4">
    <source>
        <dbReference type="EMBL" id="CAJ0558736.1"/>
    </source>
</evidence>
<dbReference type="CDD" id="cd00190">
    <property type="entry name" value="Tryp_SPc"/>
    <property type="match status" value="1"/>
</dbReference>
<feature type="non-terminal residue" evidence="4">
    <location>
        <position position="1"/>
    </location>
</feature>
<dbReference type="GO" id="GO:0006508">
    <property type="term" value="P:proteolysis"/>
    <property type="evidence" value="ECO:0007669"/>
    <property type="project" value="InterPro"/>
</dbReference>